<accession>A0A7E4ZWC7</accession>
<dbReference type="WBParaSite" id="Pan_g21585.t1">
    <property type="protein sequence ID" value="Pan_g21585.t1"/>
    <property type="gene ID" value="Pan_g21585"/>
</dbReference>
<dbReference type="AlphaFoldDB" id="A0A7E4ZWC7"/>
<keyword evidence="1" id="KW-1185">Reference proteome</keyword>
<organism evidence="1 2">
    <name type="scientific">Panagrellus redivivus</name>
    <name type="common">Microworm</name>
    <dbReference type="NCBI Taxonomy" id="6233"/>
    <lineage>
        <taxon>Eukaryota</taxon>
        <taxon>Metazoa</taxon>
        <taxon>Ecdysozoa</taxon>
        <taxon>Nematoda</taxon>
        <taxon>Chromadorea</taxon>
        <taxon>Rhabditida</taxon>
        <taxon>Tylenchina</taxon>
        <taxon>Panagrolaimomorpha</taxon>
        <taxon>Panagrolaimoidea</taxon>
        <taxon>Panagrolaimidae</taxon>
        <taxon>Panagrellus</taxon>
    </lineage>
</organism>
<evidence type="ECO:0000313" key="2">
    <source>
        <dbReference type="WBParaSite" id="Pan_g21585.t1"/>
    </source>
</evidence>
<sequence>MPYPILTLPYPFAKRLRQLLNPFEIEELQKAAGKTVISPLKPIVTSCKVDTIEFKQNPMNDHAYGLYHRKNHISLPEKDQYFIKCVVARFSDMSEGALNTLKTDQLLIKLKRINLEGCHISHAFLRNVSKMMVVQPTQLDMRFSPAVDEDVKFSTILDIFSCLTHIALKTSYFGWLDDLASTGKKFHIAEVFDDNFEKMFSFCPKALYNFVNKQYADFHFRLFLMTDNIQATVDKIKPFIDPRFDCIINGHIKICIFVCYNGAKYERLEYFYKKA</sequence>
<reference evidence="1" key="1">
    <citation type="journal article" date="2013" name="Genetics">
        <title>The draft genome and transcriptome of Panagrellus redivivus are shaped by the harsh demands of a free-living lifestyle.</title>
        <authorList>
            <person name="Srinivasan J."/>
            <person name="Dillman A.R."/>
            <person name="Macchietto M.G."/>
            <person name="Heikkinen L."/>
            <person name="Lakso M."/>
            <person name="Fracchia K.M."/>
            <person name="Antoshechkin I."/>
            <person name="Mortazavi A."/>
            <person name="Wong G."/>
            <person name="Sternberg P.W."/>
        </authorList>
    </citation>
    <scope>NUCLEOTIDE SEQUENCE [LARGE SCALE GENOMIC DNA]</scope>
    <source>
        <strain evidence="1">MT8872</strain>
    </source>
</reference>
<proteinExistence type="predicted"/>
<reference evidence="2" key="2">
    <citation type="submission" date="2020-10" db="UniProtKB">
        <authorList>
            <consortium name="WormBaseParasite"/>
        </authorList>
    </citation>
    <scope>IDENTIFICATION</scope>
</reference>
<protein>
    <submittedName>
        <fullName evidence="2">F-box domain-containing protein</fullName>
    </submittedName>
</protein>
<dbReference type="Proteomes" id="UP000492821">
    <property type="component" value="Unassembled WGS sequence"/>
</dbReference>
<name>A0A7E4ZWC7_PANRE</name>
<evidence type="ECO:0000313" key="1">
    <source>
        <dbReference type="Proteomes" id="UP000492821"/>
    </source>
</evidence>